<evidence type="ECO:0000313" key="3">
    <source>
        <dbReference type="Proteomes" id="UP000659388"/>
    </source>
</evidence>
<evidence type="ECO:0000259" key="1">
    <source>
        <dbReference type="Pfam" id="PF10263"/>
    </source>
</evidence>
<feature type="domain" description="SprT-like" evidence="1">
    <location>
        <begin position="29"/>
        <end position="108"/>
    </location>
</feature>
<gene>
    <name evidence="2" type="ORF">JL102_02335</name>
</gene>
<organism evidence="2 3">
    <name type="scientific">Fulvivirga sediminis</name>
    <dbReference type="NCBI Taxonomy" id="2803949"/>
    <lineage>
        <taxon>Bacteria</taxon>
        <taxon>Pseudomonadati</taxon>
        <taxon>Bacteroidota</taxon>
        <taxon>Cytophagia</taxon>
        <taxon>Cytophagales</taxon>
        <taxon>Fulvivirgaceae</taxon>
        <taxon>Fulvivirga</taxon>
    </lineage>
</organism>
<protein>
    <submittedName>
        <fullName evidence="2">SprT-like domain-containing protein</fullName>
    </submittedName>
</protein>
<proteinExistence type="predicted"/>
<dbReference type="RefSeq" id="WP_202242064.1">
    <property type="nucleotide sequence ID" value="NZ_JAESIY010000001.1"/>
</dbReference>
<dbReference type="Pfam" id="PF10263">
    <property type="entry name" value="SprT-like"/>
    <property type="match status" value="1"/>
</dbReference>
<name>A0A937JZ64_9BACT</name>
<dbReference type="Proteomes" id="UP000659388">
    <property type="component" value="Unassembled WGS sequence"/>
</dbReference>
<dbReference type="InterPro" id="IPR006640">
    <property type="entry name" value="SprT-like_domain"/>
</dbReference>
<accession>A0A937JZ64</accession>
<dbReference type="EMBL" id="JAESIY010000001">
    <property type="protein sequence ID" value="MBL3654955.1"/>
    <property type="molecule type" value="Genomic_DNA"/>
</dbReference>
<keyword evidence="3" id="KW-1185">Reference proteome</keyword>
<dbReference type="AlphaFoldDB" id="A0A937JZ64"/>
<sequence length="203" mass="23798">MTSSEKKFKEALKKHLPEKAIDYCHWLWHENDFSLKIKKRRASKLGDYRFDPATGKQSISVNNNLNPYSFLITYIHEVAHLVTYSIHKRTVKPHGAEWKKNFRKLMTPMLTTDVFPQTVLQPLKEYLKNPKASSCNDHTLMAALRLHDTHVSLQLSDIPTGELFKFKNRVFRKESLRRTRYVCCEVSSNLKYLISKMAEVEKV</sequence>
<evidence type="ECO:0000313" key="2">
    <source>
        <dbReference type="EMBL" id="MBL3654955.1"/>
    </source>
</evidence>
<comment type="caution">
    <text evidence="2">The sequence shown here is derived from an EMBL/GenBank/DDBJ whole genome shotgun (WGS) entry which is preliminary data.</text>
</comment>
<reference evidence="2" key="1">
    <citation type="submission" date="2021-01" db="EMBL/GenBank/DDBJ databases">
        <title>Fulvivirga kasyanovii gen. nov., sp nov., a novel member of the phylum Bacteroidetes isolated from seawater in a mussel farm.</title>
        <authorList>
            <person name="Zhao L.-H."/>
            <person name="Wang Z.-J."/>
        </authorList>
    </citation>
    <scope>NUCLEOTIDE SEQUENCE</scope>
    <source>
        <strain evidence="2">2943</strain>
    </source>
</reference>
<dbReference type="GO" id="GO:0006950">
    <property type="term" value="P:response to stress"/>
    <property type="evidence" value="ECO:0007669"/>
    <property type="project" value="UniProtKB-ARBA"/>
</dbReference>